<protein>
    <recommendedName>
        <fullName evidence="4">CUE domain-containing protein</fullName>
    </recommendedName>
</protein>
<feature type="compositionally biased region" description="Polar residues" evidence="1">
    <location>
        <begin position="168"/>
        <end position="177"/>
    </location>
</feature>
<feature type="compositionally biased region" description="Polar residues" evidence="1">
    <location>
        <begin position="574"/>
        <end position="587"/>
    </location>
</feature>
<reference evidence="2 3" key="1">
    <citation type="submission" date="2014-11" db="EMBL/GenBank/DDBJ databases">
        <authorList>
            <person name="Zhu J."/>
            <person name="Qi W."/>
            <person name="Song R."/>
        </authorList>
    </citation>
    <scope>NUCLEOTIDE SEQUENCE [LARGE SCALE GENOMIC DNA]</scope>
</reference>
<dbReference type="EMBL" id="CDMY01000401">
    <property type="protein sequence ID" value="CEM10111.1"/>
    <property type="molecule type" value="Genomic_DNA"/>
</dbReference>
<feature type="region of interest" description="Disordered" evidence="1">
    <location>
        <begin position="959"/>
        <end position="985"/>
    </location>
</feature>
<feature type="region of interest" description="Disordered" evidence="1">
    <location>
        <begin position="880"/>
        <end position="909"/>
    </location>
</feature>
<evidence type="ECO:0000313" key="3">
    <source>
        <dbReference type="Proteomes" id="UP000041254"/>
    </source>
</evidence>
<feature type="region of interest" description="Disordered" evidence="1">
    <location>
        <begin position="195"/>
        <end position="236"/>
    </location>
</feature>
<dbReference type="VEuPathDB" id="CryptoDB:Vbra_22562"/>
<sequence>MWAAAFLPSRSRSREEAAADAANGNNGNGERETAGNAAAAAAAAAADQGPTSIRQEEEPVASGPQAEPPRRAEARGDATTSSDLGRAFFRLGDDGTGGSHGWHTPARSDAAAFVSYASRAMSVRGELATREGQDPECEEAEHRAVDAGGEGPGPSAGRPSPSLAYQDTGLSAANGSSPARPVLANQPTIVIRDIQPTAAPPPPLPQDKRQRDGGVTEGKKDKPSAAPPPSSKGAPVGVREEAGVQAGAPLANAASQTSYTSSFLRTFSSTALPVQDMTRSTAAMSDQCVQSAPQLTDISCGGEVPLPLASQERGVGAYVAMVDAAAFTQVGASTVAVNTATKDCSEADCNTDITVTELHHDLMLRTYHPEMKDTAVGDRAILHTVDAGVSPVLPLSMPMGTMTDGPSLKHATTETLEVAKASVFVSTDVEVRSYGTSTDKPSLSDASDGTNVPICEAGINTLPQQLASMSTMTDSKDITSTAIMADLLPVPPTTMEQGVSATKQMADMGTQDSRYTSSIAVSTEATSRGEKSVGTERLVQQTVDTMTTGLVSLAEKTTDTYTGLFQSTIGTNTAKASLHSSTTQASPSVRAKSTDTAHLLKTKDTATDPIAAPRFKTTSTDTTALPWGEEKSVQAVPPPPPPTHEAGVMAVSTVQEGGVQASTAMRDGTTMAAPEMTSIATEMRPVTKSIAVEMAPPPPAPAPLLVHQGVQSLVDTKETAVVTEKEQKPHMCQKSVEARPDRHCVATQANPHGKASGVQVQPHVMEGGVNTDKAAVRATGVATVNAQTREGGVDTRGLVATATKQVAAVPSTEPFSQQTGASVFSLRHSTTDPLPPPPAFHKDTQASPVIADAAVGDQAAPLCAMETQTEVACKEQGINTVKRGPSMPTVEVHLRSPPRSIPNGSSRVTDLDVQIYRPSRQPRPCPSPPFSCLSSPRIPALPLPSPAAAAAAAAEAGDSAAGYHDNAPEVSRPKEEAWEMPRIPKYIPRQPDIHAYPAFMTDSSEDGPSAPSAPPPLRDPLIIQDRDRDREADTEGQEDDHEYEEDDFTERRREMAAVADEEQWGDGLTEPRREGVSGGWELLEAGKLVQAESFAGEWTGEHFEVYMRRIRETSDGAHGIVRQMQERLGRRARRPEQLLNTGRRSPLPAIAGPPAPEQTSMPIAEALREQFEQDEIENACFRVVLQAFPTLDPIIVQRAVRAAEGDMTMALRLVQDQYQRNSPPQVNREETSISPASRSVNHGSFNHGSLNQEGSDYSPRGSIGNGTVYRRENGSLGVKIRVVTRGGKDSPRQNGNGGPVGRGFGSPPDQQPRLHEEDQQSRRGWSARDRPEGSSVAPSRSTLLVRMVTAGPAASASNNNNYNNNNNNLPPPSPPPRAMTPLPAPAAHYASTPRFAHPVAGAVGGAVSPPVSLPPTFQAPYPPPTPPPAPLAATVYHPPPQAFQTTSYVRYYAAPSSRPPRVVRYAYQSDAPMWPTDPWHTPASNNANVHREVRPVLTPRTRAGGETMPRYWGMQPAGTAGESSSVPRQMERNGAHTNRNWIVEGVREFWQMCTTAGCDDNDNTEQHRIYTG</sequence>
<feature type="compositionally biased region" description="Low complexity" evidence="1">
    <location>
        <begin position="155"/>
        <end position="164"/>
    </location>
</feature>
<feature type="region of interest" description="Disordered" evidence="1">
    <location>
        <begin position="1218"/>
        <end position="1270"/>
    </location>
</feature>
<organism evidence="2 3">
    <name type="scientific">Vitrella brassicaformis (strain CCMP3155)</name>
    <dbReference type="NCBI Taxonomy" id="1169540"/>
    <lineage>
        <taxon>Eukaryota</taxon>
        <taxon>Sar</taxon>
        <taxon>Alveolata</taxon>
        <taxon>Colpodellida</taxon>
        <taxon>Vitrellaceae</taxon>
        <taxon>Vitrella</taxon>
    </lineage>
</organism>
<feature type="region of interest" description="Disordered" evidence="1">
    <location>
        <begin position="998"/>
        <end position="1051"/>
    </location>
</feature>
<gene>
    <name evidence="2" type="ORF">Vbra_22562</name>
</gene>
<feature type="compositionally biased region" description="Basic and acidic residues" evidence="1">
    <location>
        <begin position="1312"/>
        <end position="1332"/>
    </location>
</feature>
<feature type="compositionally biased region" description="Basic and acidic residues" evidence="1">
    <location>
        <begin position="206"/>
        <end position="223"/>
    </location>
</feature>
<feature type="compositionally biased region" description="Low complexity" evidence="1">
    <location>
        <begin position="34"/>
        <end position="46"/>
    </location>
</feature>
<feature type="region of interest" description="Disordered" evidence="1">
    <location>
        <begin position="1501"/>
        <end position="1531"/>
    </location>
</feature>
<feature type="compositionally biased region" description="Polar residues" evidence="1">
    <location>
        <begin position="1232"/>
        <end position="1255"/>
    </location>
</feature>
<feature type="region of interest" description="Disordered" evidence="1">
    <location>
        <begin position="1"/>
        <end position="92"/>
    </location>
</feature>
<keyword evidence="3" id="KW-1185">Reference proteome</keyword>
<feature type="compositionally biased region" description="Acidic residues" evidence="1">
    <location>
        <begin position="1034"/>
        <end position="1048"/>
    </location>
</feature>
<feature type="region of interest" description="Disordered" evidence="1">
    <location>
        <begin position="574"/>
        <end position="594"/>
    </location>
</feature>
<accession>A0A0G4FBY3</accession>
<proteinExistence type="predicted"/>
<name>A0A0G4FBY3_VITBC</name>
<dbReference type="InParanoid" id="A0A0G4FBY3"/>
<evidence type="ECO:0000256" key="1">
    <source>
        <dbReference type="SAM" id="MobiDB-lite"/>
    </source>
</evidence>
<evidence type="ECO:0000313" key="2">
    <source>
        <dbReference type="EMBL" id="CEM10111.1"/>
    </source>
</evidence>
<feature type="compositionally biased region" description="Basic and acidic residues" evidence="1">
    <location>
        <begin position="1024"/>
        <end position="1033"/>
    </location>
</feature>
<feature type="region of interest" description="Disordered" evidence="1">
    <location>
        <begin position="1354"/>
        <end position="1385"/>
    </location>
</feature>
<feature type="compositionally biased region" description="Low complexity" evidence="1">
    <location>
        <begin position="1354"/>
        <end position="1368"/>
    </location>
</feature>
<evidence type="ECO:0008006" key="4">
    <source>
        <dbReference type="Google" id="ProtNLM"/>
    </source>
</evidence>
<feature type="region of interest" description="Disordered" evidence="1">
    <location>
        <begin position="125"/>
        <end position="181"/>
    </location>
</feature>
<feature type="region of interest" description="Disordered" evidence="1">
    <location>
        <begin position="1283"/>
        <end position="1342"/>
    </location>
</feature>
<feature type="compositionally biased region" description="Pro residues" evidence="1">
    <location>
        <begin position="1369"/>
        <end position="1384"/>
    </location>
</feature>
<feature type="compositionally biased region" description="Gly residues" evidence="1">
    <location>
        <begin position="1295"/>
        <end position="1304"/>
    </location>
</feature>
<dbReference type="Proteomes" id="UP000041254">
    <property type="component" value="Unassembled WGS sequence"/>
</dbReference>
<feature type="region of interest" description="Disordered" evidence="1">
    <location>
        <begin position="1131"/>
        <end position="1158"/>
    </location>
</feature>